<organism evidence="2 3">
    <name type="scientific">Chthoniobacter flavus Ellin428</name>
    <dbReference type="NCBI Taxonomy" id="497964"/>
    <lineage>
        <taxon>Bacteria</taxon>
        <taxon>Pseudomonadati</taxon>
        <taxon>Verrucomicrobiota</taxon>
        <taxon>Spartobacteria</taxon>
        <taxon>Chthoniobacterales</taxon>
        <taxon>Chthoniobacteraceae</taxon>
        <taxon>Chthoniobacter</taxon>
    </lineage>
</organism>
<protein>
    <submittedName>
        <fullName evidence="2">Uncharacterized protein</fullName>
    </submittedName>
</protein>
<comment type="caution">
    <text evidence="2">The sequence shown here is derived from an EMBL/GenBank/DDBJ whole genome shotgun (WGS) entry which is preliminary data.</text>
</comment>
<evidence type="ECO:0000313" key="3">
    <source>
        <dbReference type="Proteomes" id="UP000005824"/>
    </source>
</evidence>
<dbReference type="EMBL" id="ABVL01000033">
    <property type="protein sequence ID" value="EDY16437.1"/>
    <property type="molecule type" value="Genomic_DNA"/>
</dbReference>
<dbReference type="InParanoid" id="B4DAW5"/>
<accession>B4DAW5</accession>
<dbReference type="Proteomes" id="UP000005824">
    <property type="component" value="Unassembled WGS sequence"/>
</dbReference>
<evidence type="ECO:0000256" key="1">
    <source>
        <dbReference type="SAM" id="MobiDB-lite"/>
    </source>
</evidence>
<feature type="region of interest" description="Disordered" evidence="1">
    <location>
        <begin position="29"/>
        <end position="51"/>
    </location>
</feature>
<sequence length="129" mass="14601">MDSVTPAMNSRSIIIILFSALTLSPVIAGMKRDGGNSEKKTSTAQPSNESEKALLDRLVSELKRSSRSFIYLRSVGFNLSDEEFDQLIARNNRILRPTRIVRRDKDGTRHIPGWPGVRLTPEYRDQQGR</sequence>
<keyword evidence="3" id="KW-1185">Reference proteome</keyword>
<name>B4DAW5_9BACT</name>
<evidence type="ECO:0000313" key="2">
    <source>
        <dbReference type="EMBL" id="EDY16437.1"/>
    </source>
</evidence>
<dbReference type="AlphaFoldDB" id="B4DAW5"/>
<gene>
    <name evidence="2" type="ORF">CfE428DRAFT_6056</name>
</gene>
<feature type="compositionally biased region" description="Basic and acidic residues" evidence="1">
    <location>
        <begin position="30"/>
        <end position="41"/>
    </location>
</feature>
<dbReference type="STRING" id="497964.CfE428DRAFT_6056"/>
<proteinExistence type="predicted"/>
<reference evidence="2 3" key="1">
    <citation type="journal article" date="2011" name="J. Bacteriol.">
        <title>Genome sequence of Chthoniobacter flavus Ellin428, an aerobic heterotrophic soil bacterium.</title>
        <authorList>
            <person name="Kant R."/>
            <person name="van Passel M.W."/>
            <person name="Palva A."/>
            <person name="Lucas S."/>
            <person name="Lapidus A."/>
            <person name="Glavina Del Rio T."/>
            <person name="Dalin E."/>
            <person name="Tice H."/>
            <person name="Bruce D."/>
            <person name="Goodwin L."/>
            <person name="Pitluck S."/>
            <person name="Larimer F.W."/>
            <person name="Land M.L."/>
            <person name="Hauser L."/>
            <person name="Sangwan P."/>
            <person name="de Vos W.M."/>
            <person name="Janssen P.H."/>
            <person name="Smidt H."/>
        </authorList>
    </citation>
    <scope>NUCLEOTIDE SEQUENCE [LARGE SCALE GENOMIC DNA]</scope>
    <source>
        <strain evidence="2 3">Ellin428</strain>
    </source>
</reference>